<keyword evidence="5" id="KW-0408">Iron</keyword>
<evidence type="ECO:0000256" key="5">
    <source>
        <dbReference type="ARBA" id="ARBA00023004"/>
    </source>
</evidence>
<proteinExistence type="predicted"/>
<keyword evidence="3" id="KW-0479">Metal-binding</keyword>
<feature type="domain" description="Rubredoxin-like" evidence="6">
    <location>
        <begin position="142"/>
        <end position="176"/>
    </location>
</feature>
<dbReference type="EMBL" id="CP007711">
    <property type="protein sequence ID" value="AIV03537.1"/>
    <property type="molecule type" value="Genomic_DNA"/>
</dbReference>
<dbReference type="GO" id="GO:0016491">
    <property type="term" value="F:oxidoreductase activity"/>
    <property type="evidence" value="ECO:0007669"/>
    <property type="project" value="InterPro"/>
</dbReference>
<keyword evidence="4" id="KW-0249">Electron transport</keyword>
<evidence type="ECO:0000313" key="9">
    <source>
        <dbReference type="Proteomes" id="UP000030066"/>
    </source>
</evidence>
<dbReference type="InterPro" id="IPR009078">
    <property type="entry name" value="Ferritin-like_SF"/>
</dbReference>
<evidence type="ECO:0000256" key="4">
    <source>
        <dbReference type="ARBA" id="ARBA00022982"/>
    </source>
</evidence>
<dbReference type="InterPro" id="IPR012347">
    <property type="entry name" value="Ferritin-like"/>
</dbReference>
<dbReference type="NCBIfam" id="NF045767">
    <property type="entry name" value="RuberyRbr"/>
    <property type="match status" value="1"/>
</dbReference>
<dbReference type="KEGG" id="mgj:MGM1_1500"/>
<organism evidence="8 9">
    <name type="scientific">Candidatus Malacoplasma girerdii</name>
    <dbReference type="NCBI Taxonomy" id="1318617"/>
    <lineage>
        <taxon>Bacteria</taxon>
        <taxon>Bacillati</taxon>
        <taxon>Mycoplasmatota</taxon>
        <taxon>Mycoplasmoidales</taxon>
        <taxon>Mycoplasmoidaceae</taxon>
        <taxon>Malacoplasma</taxon>
    </lineage>
</organism>
<dbReference type="Pfam" id="PF02915">
    <property type="entry name" value="Rubrerythrin"/>
    <property type="match status" value="1"/>
</dbReference>
<dbReference type="PROSITE" id="PS50903">
    <property type="entry name" value="RUBREDOXIN_LIKE"/>
    <property type="match status" value="1"/>
</dbReference>
<protein>
    <submittedName>
        <fullName evidence="8">Rubrerythrin</fullName>
    </submittedName>
</protein>
<dbReference type="InterPro" id="IPR052364">
    <property type="entry name" value="Rubrerythrin"/>
</dbReference>
<sequence length="180" mass="20436">MKSLKGTKTEKNLMEAFAGESQARVKYGYFAKQAKKEGYVQISKIFKETSKNEREHAKLWFKALHNGSIPSTAEALKMAAAGENYETTDMYVRMAKEAREEGFNEIAALFEGVGKVEAHHEARYRELLKKLEAGQIFKSTEGEEWICQNCGVIIKSKDAPAKCPVCAHPQAYFKRNRKDY</sequence>
<dbReference type="PANTHER" id="PTHR43865">
    <property type="entry name" value="RUBRERYTHRIN-RELATED"/>
    <property type="match status" value="1"/>
</dbReference>
<evidence type="ECO:0000313" key="8">
    <source>
        <dbReference type="EMBL" id="AIV03537.1"/>
    </source>
</evidence>
<keyword evidence="2" id="KW-0813">Transport</keyword>
<evidence type="ECO:0000256" key="2">
    <source>
        <dbReference type="ARBA" id="ARBA00022448"/>
    </source>
</evidence>
<feature type="domain" description="Ferritin-like diiron" evidence="7">
    <location>
        <begin position="3"/>
        <end position="135"/>
    </location>
</feature>
<dbReference type="eggNOG" id="COG1592">
    <property type="taxonomic scope" value="Bacteria"/>
</dbReference>
<evidence type="ECO:0000256" key="1">
    <source>
        <dbReference type="ARBA" id="ARBA00001965"/>
    </source>
</evidence>
<evidence type="ECO:0000259" key="7">
    <source>
        <dbReference type="PROSITE" id="PS50905"/>
    </source>
</evidence>
<dbReference type="STRING" id="1318617.MGM1_1500"/>
<comment type="cofactor">
    <cofactor evidence="1">
        <name>Fe(3+)</name>
        <dbReference type="ChEBI" id="CHEBI:29034"/>
    </cofactor>
</comment>
<dbReference type="Gene3D" id="2.20.28.10">
    <property type="match status" value="1"/>
</dbReference>
<dbReference type="InterPro" id="IPR003251">
    <property type="entry name" value="Rr_diiron-bd_dom"/>
</dbReference>
<dbReference type="CDD" id="cd00729">
    <property type="entry name" value="rubredoxin_SM"/>
    <property type="match status" value="1"/>
</dbReference>
<dbReference type="InterPro" id="IPR048574">
    <property type="entry name" value="RUBY_RBDX"/>
</dbReference>
<dbReference type="AlphaFoldDB" id="A0A097SSG1"/>
<evidence type="ECO:0000256" key="3">
    <source>
        <dbReference type="ARBA" id="ARBA00022723"/>
    </source>
</evidence>
<dbReference type="InterPro" id="IPR009040">
    <property type="entry name" value="Ferritin-like_diiron"/>
</dbReference>
<keyword evidence="9" id="KW-1185">Reference proteome</keyword>
<name>A0A097SSG1_9BACT</name>
<dbReference type="InterPro" id="IPR024934">
    <property type="entry name" value="Rubredoxin-like_dom"/>
</dbReference>
<dbReference type="SUPFAM" id="SSF57802">
    <property type="entry name" value="Rubredoxin-like"/>
    <property type="match status" value="1"/>
</dbReference>
<dbReference type="PANTHER" id="PTHR43865:SF1">
    <property type="entry name" value="RUBRERYTHRIN-RELATED"/>
    <property type="match status" value="1"/>
</dbReference>
<dbReference type="GO" id="GO:0005506">
    <property type="term" value="F:iron ion binding"/>
    <property type="evidence" value="ECO:0007669"/>
    <property type="project" value="InterPro"/>
</dbReference>
<dbReference type="Gene3D" id="1.20.1260.10">
    <property type="match status" value="1"/>
</dbReference>
<dbReference type="PROSITE" id="PS50905">
    <property type="entry name" value="FERRITIN_LIKE"/>
    <property type="match status" value="1"/>
</dbReference>
<reference evidence="8 9" key="1">
    <citation type="journal article" date="2014" name="PLoS ONE">
        <title>An emerging Mycoplasma associated with trichomoniasis, vaginal infection and disease.</title>
        <authorList>
            <consortium name="Vaginal Microbiome Consortium"/>
            <person name="Fettweis J.M."/>
            <person name="Serrano M.G."/>
            <person name="Huang B."/>
            <person name="Brooks J.P."/>
            <person name="Glascock A.L."/>
            <person name="Sheth N.U."/>
            <person name="Strauss J.F.III."/>
            <person name="Jefferson K.K."/>
            <person name="Buck G.A."/>
        </authorList>
    </citation>
    <scope>NUCLEOTIDE SEQUENCE [LARGE SCALE GENOMIC DNA]</scope>
    <source>
        <strain evidence="8 9">VCU_M1</strain>
    </source>
</reference>
<accession>A0A097SSG1</accession>
<evidence type="ECO:0000259" key="6">
    <source>
        <dbReference type="PROSITE" id="PS50903"/>
    </source>
</evidence>
<dbReference type="HOGENOM" id="CLU_095256_0_0_14"/>
<dbReference type="SUPFAM" id="SSF47240">
    <property type="entry name" value="Ferritin-like"/>
    <property type="match status" value="1"/>
</dbReference>
<dbReference type="Pfam" id="PF21349">
    <property type="entry name" value="RUBY_RBDX"/>
    <property type="match status" value="1"/>
</dbReference>
<dbReference type="CDD" id="cd01041">
    <property type="entry name" value="Rubrerythrin"/>
    <property type="match status" value="1"/>
</dbReference>
<gene>
    <name evidence="8" type="ORF">MGM1_1500</name>
</gene>
<dbReference type="Proteomes" id="UP000030066">
    <property type="component" value="Chromosome"/>
</dbReference>